<dbReference type="EMBL" id="BMAT01000300">
    <property type="protein sequence ID" value="GFR63635.1"/>
    <property type="molecule type" value="Genomic_DNA"/>
</dbReference>
<evidence type="ECO:0000256" key="4">
    <source>
        <dbReference type="RuleBase" id="RU367022"/>
    </source>
</evidence>
<sequence length="267" mass="28955">MNHSMMHHPAAASTPSVLTAVVDHMMNASMVSMVNGTTGHHDHHDHHHMHGNASGTPGVDIPMHNHNHSHTGGTGSTAGTGGHEGHGTGGHEGHGTGGHDGHAGHLNMDMDMHGMKMYFHDGVNEYVLFKECETKTTEALIGACFAVFAVAVLYEGLKYFRESLLQRSLIQAQSGVRYLDGKQTPGSSHEQMVMQAGNTGLNRMLSGGHFVQTFLHMVQVFVSYCLMLVFMTYNVWLCLAVVVGAGVGYFLFGWKRAVVVDTNEHCH</sequence>
<feature type="compositionally biased region" description="Gly residues" evidence="5">
    <location>
        <begin position="72"/>
        <end position="82"/>
    </location>
</feature>
<dbReference type="GO" id="GO:0016020">
    <property type="term" value="C:membrane"/>
    <property type="evidence" value="ECO:0007669"/>
    <property type="project" value="UniProtKB-SubCell"/>
</dbReference>
<keyword evidence="3 4" id="KW-0472">Membrane</keyword>
<feature type="compositionally biased region" description="Basic residues" evidence="5">
    <location>
        <begin position="41"/>
        <end position="50"/>
    </location>
</feature>
<keyword evidence="4" id="KW-0187">Copper transport</keyword>
<keyword evidence="4" id="KW-0406">Ion transport</keyword>
<proteinExistence type="inferred from homology"/>
<keyword evidence="2 4" id="KW-1133">Transmembrane helix</keyword>
<reference evidence="6 7" key="1">
    <citation type="journal article" date="2021" name="Elife">
        <title>Chloroplast acquisition without the gene transfer in kleptoplastic sea slugs, Plakobranchus ocellatus.</title>
        <authorList>
            <person name="Maeda T."/>
            <person name="Takahashi S."/>
            <person name="Yoshida T."/>
            <person name="Shimamura S."/>
            <person name="Takaki Y."/>
            <person name="Nagai Y."/>
            <person name="Toyoda A."/>
            <person name="Suzuki Y."/>
            <person name="Arimoto A."/>
            <person name="Ishii H."/>
            <person name="Satoh N."/>
            <person name="Nishiyama T."/>
            <person name="Hasebe M."/>
            <person name="Maruyama T."/>
            <person name="Minagawa J."/>
            <person name="Obokata J."/>
            <person name="Shigenobu S."/>
        </authorList>
    </citation>
    <scope>NUCLEOTIDE SEQUENCE [LARGE SCALE GENOMIC DNA]</scope>
</reference>
<accession>A0AAV4ETC4</accession>
<feature type="transmembrane region" description="Helical" evidence="4">
    <location>
        <begin position="224"/>
        <end position="252"/>
    </location>
</feature>
<feature type="transmembrane region" description="Helical" evidence="4">
    <location>
        <begin position="139"/>
        <end position="157"/>
    </location>
</feature>
<keyword evidence="1 4" id="KW-0812">Transmembrane</keyword>
<gene>
    <name evidence="6" type="ORF">ElyMa_000161600</name>
</gene>
<feature type="compositionally biased region" description="Basic and acidic residues" evidence="5">
    <location>
        <begin position="83"/>
        <end position="104"/>
    </location>
</feature>
<keyword evidence="4" id="KW-0186">Copper</keyword>
<dbReference type="GO" id="GO:0005375">
    <property type="term" value="F:copper ion transmembrane transporter activity"/>
    <property type="evidence" value="ECO:0007669"/>
    <property type="project" value="UniProtKB-UniRule"/>
</dbReference>
<keyword evidence="4" id="KW-0813">Transport</keyword>
<dbReference type="InterPro" id="IPR007274">
    <property type="entry name" value="Cop_transporter"/>
</dbReference>
<dbReference type="PANTHER" id="PTHR12483:SF115">
    <property type="entry name" value="COPPER TRANSPORT PROTEIN"/>
    <property type="match status" value="1"/>
</dbReference>
<evidence type="ECO:0000256" key="2">
    <source>
        <dbReference type="ARBA" id="ARBA00022989"/>
    </source>
</evidence>
<evidence type="ECO:0000256" key="5">
    <source>
        <dbReference type="SAM" id="MobiDB-lite"/>
    </source>
</evidence>
<dbReference type="AlphaFoldDB" id="A0AAV4ETC4"/>
<name>A0AAV4ETC4_9GAST</name>
<protein>
    <recommendedName>
        <fullName evidence="4">Copper transport protein</fullName>
    </recommendedName>
</protein>
<evidence type="ECO:0000313" key="7">
    <source>
        <dbReference type="Proteomes" id="UP000762676"/>
    </source>
</evidence>
<dbReference type="Pfam" id="PF04145">
    <property type="entry name" value="Ctr"/>
    <property type="match status" value="1"/>
</dbReference>
<evidence type="ECO:0000256" key="3">
    <source>
        <dbReference type="ARBA" id="ARBA00023136"/>
    </source>
</evidence>
<organism evidence="6 7">
    <name type="scientific">Elysia marginata</name>
    <dbReference type="NCBI Taxonomy" id="1093978"/>
    <lineage>
        <taxon>Eukaryota</taxon>
        <taxon>Metazoa</taxon>
        <taxon>Spiralia</taxon>
        <taxon>Lophotrochozoa</taxon>
        <taxon>Mollusca</taxon>
        <taxon>Gastropoda</taxon>
        <taxon>Heterobranchia</taxon>
        <taxon>Euthyneura</taxon>
        <taxon>Panpulmonata</taxon>
        <taxon>Sacoglossa</taxon>
        <taxon>Placobranchoidea</taxon>
        <taxon>Plakobranchidae</taxon>
        <taxon>Elysia</taxon>
    </lineage>
</organism>
<feature type="region of interest" description="Disordered" evidence="5">
    <location>
        <begin position="36"/>
        <end position="104"/>
    </location>
</feature>
<comment type="subcellular location">
    <subcellularLocation>
        <location evidence="4">Membrane</location>
        <topology evidence="4">Multi-pass membrane protein</topology>
    </subcellularLocation>
</comment>
<keyword evidence="7" id="KW-1185">Reference proteome</keyword>
<comment type="caution">
    <text evidence="6">The sequence shown here is derived from an EMBL/GenBank/DDBJ whole genome shotgun (WGS) entry which is preliminary data.</text>
</comment>
<dbReference type="Proteomes" id="UP000762676">
    <property type="component" value="Unassembled WGS sequence"/>
</dbReference>
<evidence type="ECO:0000256" key="1">
    <source>
        <dbReference type="ARBA" id="ARBA00022692"/>
    </source>
</evidence>
<evidence type="ECO:0000313" key="6">
    <source>
        <dbReference type="EMBL" id="GFR63635.1"/>
    </source>
</evidence>
<dbReference type="PANTHER" id="PTHR12483">
    <property type="entry name" value="SOLUTE CARRIER FAMILY 31 COPPER TRANSPORTERS"/>
    <property type="match status" value="1"/>
</dbReference>
<comment type="similarity">
    <text evidence="4">Belongs to the copper transporter (Ctr) (TC 1.A.56) family. SLC31A subfamily.</text>
</comment>